<sequence length="184" mass="21873">MANKAPLRRGSKELYLPTFRVILRRTLNLPPTQACFIVPLWFSKLDLRDYLFNAYNVRIGRSIRSYVQQSRVRQGKDQQYARPQPRRWHRPRSTKHMTVDLEEPFVWPELPESWADWNKTEVELATEEQKVYNDRVGPEADMKGVREDQRKSMREQAQALLEGRQRWTPAATRNGGVMMSWQTR</sequence>
<comment type="caution">
    <text evidence="6">The sequence shown here is derived from an EMBL/GenBank/DDBJ whole genome shotgun (WGS) entry which is preliminary data.</text>
</comment>
<dbReference type="GO" id="GO:0003735">
    <property type="term" value="F:structural constituent of ribosome"/>
    <property type="evidence" value="ECO:0007669"/>
    <property type="project" value="InterPro"/>
</dbReference>
<dbReference type="SUPFAM" id="SSF54189">
    <property type="entry name" value="Ribosomal proteins S24e, L23 and L15e"/>
    <property type="match status" value="1"/>
</dbReference>
<accession>A0A9W7SIF5</accession>
<proteinExistence type="inferred from homology"/>
<keyword evidence="2 6" id="KW-0689">Ribosomal protein</keyword>
<comment type="similarity">
    <text evidence="1">Belongs to the universal ribosomal protein uL23 family.</text>
</comment>
<dbReference type="EMBL" id="RIBY02002522">
    <property type="protein sequence ID" value="KAH9810481.1"/>
    <property type="molecule type" value="Genomic_DNA"/>
</dbReference>
<evidence type="ECO:0000256" key="5">
    <source>
        <dbReference type="SAM" id="MobiDB-lite"/>
    </source>
</evidence>
<dbReference type="AlphaFoldDB" id="A0A9W7SIF5"/>
<gene>
    <name evidence="6" type="ORF">Tdes44962_MAKER06015</name>
</gene>
<keyword evidence="3" id="KW-0687">Ribonucleoprotein</keyword>
<evidence type="ECO:0000256" key="3">
    <source>
        <dbReference type="ARBA" id="ARBA00023274"/>
    </source>
</evidence>
<reference evidence="6 7" key="1">
    <citation type="journal article" date="2018" name="IMA Fungus">
        <title>IMA Genome-F 10: Nine draft genome sequences of Claviceps purpurea s.lat., including C. arundinis, C. humidiphila, and C. cf. spartinae, pseudomolecules for the pitch canker pathogen Fusarium circinatum, draft genome of Davidsoniella eucalypti, Grosmannia galeiformis, Quambalaria eucalypti, and Teratosphaeria destructans.</title>
        <authorList>
            <person name="Wingfield B.D."/>
            <person name="Liu M."/>
            <person name="Nguyen H.D."/>
            <person name="Lane F.A."/>
            <person name="Morgan S.W."/>
            <person name="De Vos L."/>
            <person name="Wilken P.M."/>
            <person name="Duong T.A."/>
            <person name="Aylward J."/>
            <person name="Coetzee M.P."/>
            <person name="Dadej K."/>
            <person name="De Beer Z.W."/>
            <person name="Findlay W."/>
            <person name="Havenga M."/>
            <person name="Kolarik M."/>
            <person name="Menzies J.G."/>
            <person name="Naidoo K."/>
            <person name="Pochopski O."/>
            <person name="Shoukouhi P."/>
            <person name="Santana Q.C."/>
            <person name="Seifert K.A."/>
            <person name="Soal N."/>
            <person name="Steenkamp E.T."/>
            <person name="Tatham C.T."/>
            <person name="van der Nest M.A."/>
            <person name="Wingfield M.J."/>
        </authorList>
    </citation>
    <scope>NUCLEOTIDE SEQUENCE [LARGE SCALE GENOMIC DNA]</scope>
    <source>
        <strain evidence="6">CMW44962</strain>
    </source>
</reference>
<reference evidence="6 7" key="2">
    <citation type="journal article" date="2021" name="Curr. Genet.">
        <title>Genetic response to nitrogen starvation in the aggressive Eucalyptus foliar pathogen Teratosphaeria destructans.</title>
        <authorList>
            <person name="Havenga M."/>
            <person name="Wingfield B.D."/>
            <person name="Wingfield M.J."/>
            <person name="Dreyer L.L."/>
            <person name="Roets F."/>
            <person name="Aylward J."/>
        </authorList>
    </citation>
    <scope>NUCLEOTIDE SEQUENCE [LARGE SCALE GENOMIC DNA]</scope>
    <source>
        <strain evidence="6">CMW44962</strain>
    </source>
</reference>
<dbReference type="PANTHER" id="PTHR12059:SF5">
    <property type="entry name" value="LARGE RIBOSOMAL SUBUNIT PROTEIN UL23M"/>
    <property type="match status" value="1"/>
</dbReference>
<dbReference type="PANTHER" id="PTHR12059">
    <property type="entry name" value="RIBOSOMAL PROTEIN L23-RELATED"/>
    <property type="match status" value="1"/>
</dbReference>
<dbReference type="InterPro" id="IPR012677">
    <property type="entry name" value="Nucleotide-bd_a/b_plait_sf"/>
</dbReference>
<dbReference type="GO" id="GO:0005762">
    <property type="term" value="C:mitochondrial large ribosomal subunit"/>
    <property type="evidence" value="ECO:0007669"/>
    <property type="project" value="TreeGrafter"/>
</dbReference>
<dbReference type="Gene3D" id="3.30.70.330">
    <property type="match status" value="1"/>
</dbReference>
<evidence type="ECO:0000256" key="1">
    <source>
        <dbReference type="ARBA" id="ARBA00006700"/>
    </source>
</evidence>
<dbReference type="InterPro" id="IPR013025">
    <property type="entry name" value="Ribosomal_uL23-like"/>
</dbReference>
<feature type="region of interest" description="Disordered" evidence="5">
    <location>
        <begin position="70"/>
        <end position="94"/>
    </location>
</feature>
<protein>
    <recommendedName>
        <fullName evidence="4">Large ribosomal subunit protein uL23m</fullName>
    </recommendedName>
</protein>
<dbReference type="GO" id="GO:0032543">
    <property type="term" value="P:mitochondrial translation"/>
    <property type="evidence" value="ECO:0007669"/>
    <property type="project" value="TreeGrafter"/>
</dbReference>
<evidence type="ECO:0000313" key="6">
    <source>
        <dbReference type="EMBL" id="KAH9810481.1"/>
    </source>
</evidence>
<evidence type="ECO:0000256" key="2">
    <source>
        <dbReference type="ARBA" id="ARBA00022980"/>
    </source>
</evidence>
<evidence type="ECO:0000313" key="7">
    <source>
        <dbReference type="Proteomes" id="UP001138500"/>
    </source>
</evidence>
<name>A0A9W7SIF5_9PEZI</name>
<dbReference type="InterPro" id="IPR012678">
    <property type="entry name" value="Ribosomal_uL23/eL15/eS24_sf"/>
</dbReference>
<dbReference type="Proteomes" id="UP001138500">
    <property type="component" value="Unassembled WGS sequence"/>
</dbReference>
<feature type="compositionally biased region" description="Basic residues" evidence="5">
    <location>
        <begin position="84"/>
        <end position="94"/>
    </location>
</feature>
<dbReference type="OrthoDB" id="275582at2759"/>
<evidence type="ECO:0000256" key="4">
    <source>
        <dbReference type="ARBA" id="ARBA00039977"/>
    </source>
</evidence>
<organism evidence="6 7">
    <name type="scientific">Teratosphaeria destructans</name>
    <dbReference type="NCBI Taxonomy" id="418781"/>
    <lineage>
        <taxon>Eukaryota</taxon>
        <taxon>Fungi</taxon>
        <taxon>Dikarya</taxon>
        <taxon>Ascomycota</taxon>
        <taxon>Pezizomycotina</taxon>
        <taxon>Dothideomycetes</taxon>
        <taxon>Dothideomycetidae</taxon>
        <taxon>Mycosphaerellales</taxon>
        <taxon>Teratosphaeriaceae</taxon>
        <taxon>Teratosphaeria</taxon>
    </lineage>
</organism>
<keyword evidence="7" id="KW-1185">Reference proteome</keyword>